<organism evidence="5 6">
    <name type="scientific">Pseudonocardia eucalypti</name>
    <dbReference type="NCBI Taxonomy" id="648755"/>
    <lineage>
        <taxon>Bacteria</taxon>
        <taxon>Bacillati</taxon>
        <taxon>Actinomycetota</taxon>
        <taxon>Actinomycetes</taxon>
        <taxon>Pseudonocardiales</taxon>
        <taxon>Pseudonocardiaceae</taxon>
        <taxon>Pseudonocardia</taxon>
    </lineage>
</organism>
<dbReference type="Gene3D" id="2.40.100.10">
    <property type="entry name" value="Cyclophilin-like"/>
    <property type="match status" value="1"/>
</dbReference>
<dbReference type="SUPFAM" id="SSF50891">
    <property type="entry name" value="Cyclophilin-like"/>
    <property type="match status" value="1"/>
</dbReference>
<dbReference type="Gene3D" id="3.30.1360.40">
    <property type="match status" value="1"/>
</dbReference>
<dbReference type="EMBL" id="BAABJP010000068">
    <property type="protein sequence ID" value="GAA5176038.1"/>
    <property type="molecule type" value="Genomic_DNA"/>
</dbReference>
<proteinExistence type="predicted"/>
<evidence type="ECO:0000259" key="4">
    <source>
        <dbReference type="SMART" id="SM00796"/>
    </source>
</evidence>
<evidence type="ECO:0000256" key="2">
    <source>
        <dbReference type="ARBA" id="ARBA00022801"/>
    </source>
</evidence>
<dbReference type="Pfam" id="PF02682">
    <property type="entry name" value="CT_C_D"/>
    <property type="match status" value="1"/>
</dbReference>
<dbReference type="PANTHER" id="PTHR34698:SF2">
    <property type="entry name" value="5-OXOPROLINASE SUBUNIT B"/>
    <property type="match status" value="1"/>
</dbReference>
<protein>
    <submittedName>
        <fullName evidence="5">Allophanate hydrolase subunit 1</fullName>
    </submittedName>
</protein>
<dbReference type="Proteomes" id="UP001428817">
    <property type="component" value="Unassembled WGS sequence"/>
</dbReference>
<dbReference type="SUPFAM" id="SSF160467">
    <property type="entry name" value="PH0987 N-terminal domain-like"/>
    <property type="match status" value="1"/>
</dbReference>
<evidence type="ECO:0000313" key="5">
    <source>
        <dbReference type="EMBL" id="GAA5176038.1"/>
    </source>
</evidence>
<comment type="caution">
    <text evidence="5">The sequence shown here is derived from an EMBL/GenBank/DDBJ whole genome shotgun (WGS) entry which is preliminary data.</text>
</comment>
<sequence length="204" mass="21730">MRLMRCGDTGYLAEFSDLDAVRRVYAALARNPPAGTVDLVPAARTLLVRFDPAVADPARLAEVLRATEPDGAAAAAGGLVRIPVRYDGADLADVATHTGLSVREVVDAHTGVEWTVAFGGFAPGFAYLVDGDPRLEVPRRPESRTRVPAGAVGLAGSFSGIYPRASPGGWQLIGRTELTLWDVERDPPALLTPGTRVRFVERRG</sequence>
<dbReference type="InterPro" id="IPR010016">
    <property type="entry name" value="PxpB"/>
</dbReference>
<keyword evidence="3" id="KW-0067">ATP-binding</keyword>
<gene>
    <name evidence="5" type="ORF">GCM10023321_83420</name>
</gene>
<reference evidence="6" key="1">
    <citation type="journal article" date="2019" name="Int. J. Syst. Evol. Microbiol.">
        <title>The Global Catalogue of Microorganisms (GCM) 10K type strain sequencing project: providing services to taxonomists for standard genome sequencing and annotation.</title>
        <authorList>
            <consortium name="The Broad Institute Genomics Platform"/>
            <consortium name="The Broad Institute Genome Sequencing Center for Infectious Disease"/>
            <person name="Wu L."/>
            <person name="Ma J."/>
        </authorList>
    </citation>
    <scope>NUCLEOTIDE SEQUENCE [LARGE SCALE GENOMIC DNA]</scope>
    <source>
        <strain evidence="6">JCM 18303</strain>
    </source>
</reference>
<evidence type="ECO:0000256" key="3">
    <source>
        <dbReference type="ARBA" id="ARBA00022840"/>
    </source>
</evidence>
<accession>A0ABP9REV5</accession>
<dbReference type="SMART" id="SM00796">
    <property type="entry name" value="AHS1"/>
    <property type="match status" value="1"/>
</dbReference>
<name>A0ABP9REV5_9PSEU</name>
<dbReference type="InterPro" id="IPR029000">
    <property type="entry name" value="Cyclophilin-like_dom_sf"/>
</dbReference>
<dbReference type="GO" id="GO:0016787">
    <property type="term" value="F:hydrolase activity"/>
    <property type="evidence" value="ECO:0007669"/>
    <property type="project" value="UniProtKB-KW"/>
</dbReference>
<dbReference type="InterPro" id="IPR003833">
    <property type="entry name" value="CT_C_D"/>
</dbReference>
<keyword evidence="1" id="KW-0547">Nucleotide-binding</keyword>
<keyword evidence="6" id="KW-1185">Reference proteome</keyword>
<feature type="domain" description="Carboxyltransferase" evidence="4">
    <location>
        <begin position="1"/>
        <end position="191"/>
    </location>
</feature>
<dbReference type="RefSeq" id="WP_185065661.1">
    <property type="nucleotide sequence ID" value="NZ_BAABJP010000068.1"/>
</dbReference>
<dbReference type="PANTHER" id="PTHR34698">
    <property type="entry name" value="5-OXOPROLINASE SUBUNIT B"/>
    <property type="match status" value="1"/>
</dbReference>
<evidence type="ECO:0000256" key="1">
    <source>
        <dbReference type="ARBA" id="ARBA00022741"/>
    </source>
</evidence>
<evidence type="ECO:0000313" key="6">
    <source>
        <dbReference type="Proteomes" id="UP001428817"/>
    </source>
</evidence>
<keyword evidence="2 5" id="KW-0378">Hydrolase</keyword>